<keyword evidence="1" id="KW-0175">Coiled coil</keyword>
<dbReference type="AlphaFoldDB" id="A0A9P5Q0J4"/>
<evidence type="ECO:0000256" key="1">
    <source>
        <dbReference type="SAM" id="Coils"/>
    </source>
</evidence>
<gene>
    <name evidence="2" type="ORF">BDP27DRAFT_1314675</name>
</gene>
<sequence>MMASRECPRCEALMKPRVDLSSSELAELERRLRSDFGPSVVNPERAAELGAILALVDRDIGAHESEMARLQAQVILLQAQKQRLEQQRTKLRSLLSPMRKLPTEVLLHIFEYVCENNLFKCYSRTSSVSPTRLISPIIAYPPTMAISSVCFRWRELALGSPSLWANITVEMHTDPLIQATRFISAVASYLERSGNWPLRLSLDIRGRKLELPSLALFTRHAHRWRIFKYCGEHSLTDYNALSHLCFPSLTEIDIVNDRWIPLTDFNRFEQAPKLRALTSEQVLVDSSLPYRQLDYISFWINSSDDLEEVLQKSPFVKSLRLEFGEFGGLETTYSERPYRWQSVSSLAVGEWSRESCSELIFSCFNFPSLNELRVERLGYTNESCIWPGNAFLPFVSRSACMVTTFTLRGISISHSNLITALHVMPSLLCLDIDDEGNTEGDKEHESPITSHLISSLAHHQPNELFPSSISLVPKLHSLRLFAHSTAFDDHAFVNMVESRWFKPGSDLAAVMLTIGRASLRSIVLTFKRREVDAKVYKALKSLDEEGLRIVVSGTNGVQI</sequence>
<dbReference type="Proteomes" id="UP000772434">
    <property type="component" value="Unassembled WGS sequence"/>
</dbReference>
<dbReference type="EMBL" id="JADNRY010000008">
    <property type="protein sequence ID" value="KAF9075891.1"/>
    <property type="molecule type" value="Genomic_DNA"/>
</dbReference>
<dbReference type="OrthoDB" id="3022400at2759"/>
<accession>A0A9P5Q0J4</accession>
<organism evidence="2 3">
    <name type="scientific">Rhodocollybia butyracea</name>
    <dbReference type="NCBI Taxonomy" id="206335"/>
    <lineage>
        <taxon>Eukaryota</taxon>
        <taxon>Fungi</taxon>
        <taxon>Dikarya</taxon>
        <taxon>Basidiomycota</taxon>
        <taxon>Agaricomycotina</taxon>
        <taxon>Agaricomycetes</taxon>
        <taxon>Agaricomycetidae</taxon>
        <taxon>Agaricales</taxon>
        <taxon>Marasmiineae</taxon>
        <taxon>Omphalotaceae</taxon>
        <taxon>Rhodocollybia</taxon>
    </lineage>
</organism>
<comment type="caution">
    <text evidence="2">The sequence shown here is derived from an EMBL/GenBank/DDBJ whole genome shotgun (WGS) entry which is preliminary data.</text>
</comment>
<dbReference type="SUPFAM" id="SSF52047">
    <property type="entry name" value="RNI-like"/>
    <property type="match status" value="1"/>
</dbReference>
<proteinExistence type="predicted"/>
<evidence type="ECO:0008006" key="4">
    <source>
        <dbReference type="Google" id="ProtNLM"/>
    </source>
</evidence>
<dbReference type="Gene3D" id="3.80.10.10">
    <property type="entry name" value="Ribonuclease Inhibitor"/>
    <property type="match status" value="1"/>
</dbReference>
<evidence type="ECO:0000313" key="3">
    <source>
        <dbReference type="Proteomes" id="UP000772434"/>
    </source>
</evidence>
<protein>
    <recommendedName>
        <fullName evidence="4">F-box domain-containing protein</fullName>
    </recommendedName>
</protein>
<name>A0A9P5Q0J4_9AGAR</name>
<dbReference type="InterPro" id="IPR032675">
    <property type="entry name" value="LRR_dom_sf"/>
</dbReference>
<evidence type="ECO:0000313" key="2">
    <source>
        <dbReference type="EMBL" id="KAF9075891.1"/>
    </source>
</evidence>
<reference evidence="2" key="1">
    <citation type="submission" date="2020-11" db="EMBL/GenBank/DDBJ databases">
        <authorList>
            <consortium name="DOE Joint Genome Institute"/>
            <person name="Ahrendt S."/>
            <person name="Riley R."/>
            <person name="Andreopoulos W."/>
            <person name="Labutti K."/>
            <person name="Pangilinan J."/>
            <person name="Ruiz-Duenas F.J."/>
            <person name="Barrasa J.M."/>
            <person name="Sanchez-Garcia M."/>
            <person name="Camarero S."/>
            <person name="Miyauchi S."/>
            <person name="Serrano A."/>
            <person name="Linde D."/>
            <person name="Babiker R."/>
            <person name="Drula E."/>
            <person name="Ayuso-Fernandez I."/>
            <person name="Pacheco R."/>
            <person name="Padilla G."/>
            <person name="Ferreira P."/>
            <person name="Barriuso J."/>
            <person name="Kellner H."/>
            <person name="Castanera R."/>
            <person name="Alfaro M."/>
            <person name="Ramirez L."/>
            <person name="Pisabarro A.G."/>
            <person name="Kuo A."/>
            <person name="Tritt A."/>
            <person name="Lipzen A."/>
            <person name="He G."/>
            <person name="Yan M."/>
            <person name="Ng V."/>
            <person name="Cullen D."/>
            <person name="Martin F."/>
            <person name="Rosso M.-N."/>
            <person name="Henrissat B."/>
            <person name="Hibbett D."/>
            <person name="Martinez A.T."/>
            <person name="Grigoriev I.V."/>
        </authorList>
    </citation>
    <scope>NUCLEOTIDE SEQUENCE</scope>
    <source>
        <strain evidence="2">AH 40177</strain>
    </source>
</reference>
<keyword evidence="3" id="KW-1185">Reference proteome</keyword>
<dbReference type="Gene3D" id="1.20.1280.50">
    <property type="match status" value="1"/>
</dbReference>
<feature type="coiled-coil region" evidence="1">
    <location>
        <begin position="53"/>
        <end position="94"/>
    </location>
</feature>